<dbReference type="GO" id="GO:0019287">
    <property type="term" value="P:isopentenyl diphosphate biosynthetic process, mevalonate pathway"/>
    <property type="evidence" value="ECO:0007669"/>
    <property type="project" value="TreeGrafter"/>
</dbReference>
<organism evidence="6 7">
    <name type="scientific">Paramarasmius palmivorus</name>
    <dbReference type="NCBI Taxonomy" id="297713"/>
    <lineage>
        <taxon>Eukaryota</taxon>
        <taxon>Fungi</taxon>
        <taxon>Dikarya</taxon>
        <taxon>Basidiomycota</taxon>
        <taxon>Agaricomycotina</taxon>
        <taxon>Agaricomycetes</taxon>
        <taxon>Agaricomycetidae</taxon>
        <taxon>Agaricales</taxon>
        <taxon>Marasmiineae</taxon>
        <taxon>Marasmiaceae</taxon>
        <taxon>Paramarasmius</taxon>
    </lineage>
</organism>
<comment type="caution">
    <text evidence="6">The sequence shown here is derived from an EMBL/GenBank/DDBJ whole genome shotgun (WGS) entry which is preliminary data.</text>
</comment>
<evidence type="ECO:0000256" key="1">
    <source>
        <dbReference type="ARBA" id="ARBA00005092"/>
    </source>
</evidence>
<keyword evidence="3" id="KW-0547">Nucleotide-binding</keyword>
<sequence length="588" mass="65627">MSEPLPDPDIILTSCSPHVREAYSRVFRAQKLAEKAKEQRNARILGYLLIYLHQFEHTLGETPITYLEEEIRRLENDEKVFELGEHYLQLFAAFRRHKPTPNPSTHPLRPSFDNQKAELLESLVGSKMDHARAKHLALFRDGFLCLATSHLETEGVLKHGISRDGRSACPTQCCHIFGARNVTDCQENGPKRQCASEMLSILKAFGISMSDTLLQENGVHDLRNILTLQTLCHEEFNTLNMCFEPTEVKHQYKIHHFFPSFISDFTHKIVTFKINDAIVEGSSFPIEIMKGKPDQFLPDAKLLALHATCARVAHMSGAAEVLDDWARDLNEKKVLAADGSDVDMFKYALMGINTKRFDLTTAEVFKWLVLIIHNNPDARVEIVPCEAEDVGILSYLPVNHKPWDMAMGMEEPWKPGNFRLVNQDPCGHYGGLSVAVANDLWNAIDKKNMELAATFIRVVRREFGGVYKRGGEWSTTTSDEITQTFVQAHEITQTIRALMRKMSTATSVSIEPAEQTRHLDACLGQQGVLGGGVPGVLDTPSVVQGVDELWVGYEELGVSPLSAVESKGKGVRVEVLDGVKGLGEAVGV</sequence>
<evidence type="ECO:0000256" key="3">
    <source>
        <dbReference type="ARBA" id="ARBA00022741"/>
    </source>
</evidence>
<evidence type="ECO:0000313" key="6">
    <source>
        <dbReference type="EMBL" id="KAK7016179.1"/>
    </source>
</evidence>
<dbReference type="GO" id="GO:0005777">
    <property type="term" value="C:peroxisome"/>
    <property type="evidence" value="ECO:0007669"/>
    <property type="project" value="TreeGrafter"/>
</dbReference>
<keyword evidence="7" id="KW-1185">Reference proteome</keyword>
<dbReference type="GO" id="GO:0004631">
    <property type="term" value="F:phosphomevalonate kinase activity"/>
    <property type="evidence" value="ECO:0007669"/>
    <property type="project" value="TreeGrafter"/>
</dbReference>
<keyword evidence="5" id="KW-0067">ATP-binding</keyword>
<dbReference type="Proteomes" id="UP001383192">
    <property type="component" value="Unassembled WGS sequence"/>
</dbReference>
<proteinExistence type="predicted"/>
<accession>A0AAW0AS54</accession>
<dbReference type="EMBL" id="JAYKXP010000297">
    <property type="protein sequence ID" value="KAK7016179.1"/>
    <property type="molecule type" value="Genomic_DNA"/>
</dbReference>
<gene>
    <name evidence="6" type="ORF">VNI00_018980</name>
</gene>
<keyword evidence="4" id="KW-0418">Kinase</keyword>
<evidence type="ECO:0008006" key="8">
    <source>
        <dbReference type="Google" id="ProtNLM"/>
    </source>
</evidence>
<evidence type="ECO:0000256" key="2">
    <source>
        <dbReference type="ARBA" id="ARBA00022679"/>
    </source>
</evidence>
<reference evidence="6 7" key="1">
    <citation type="submission" date="2024-01" db="EMBL/GenBank/DDBJ databases">
        <title>A draft genome for a cacao thread blight-causing isolate of Paramarasmius palmivorus.</title>
        <authorList>
            <person name="Baruah I.K."/>
            <person name="Bukari Y."/>
            <person name="Amoako-Attah I."/>
            <person name="Meinhardt L.W."/>
            <person name="Bailey B.A."/>
            <person name="Cohen S.P."/>
        </authorList>
    </citation>
    <scope>NUCLEOTIDE SEQUENCE [LARGE SCALE GENOMIC DNA]</scope>
    <source>
        <strain evidence="6 7">GH-12</strain>
    </source>
</reference>
<dbReference type="AlphaFoldDB" id="A0AAW0AS54"/>
<dbReference type="GO" id="GO:0005524">
    <property type="term" value="F:ATP binding"/>
    <property type="evidence" value="ECO:0007669"/>
    <property type="project" value="UniProtKB-KW"/>
</dbReference>
<dbReference type="PANTHER" id="PTHR31814:SF2">
    <property type="entry name" value="PHOSPHOMEVALONATE KINASE"/>
    <property type="match status" value="1"/>
</dbReference>
<dbReference type="PANTHER" id="PTHR31814">
    <property type="match status" value="1"/>
</dbReference>
<dbReference type="GO" id="GO:0006696">
    <property type="term" value="P:ergosterol biosynthetic process"/>
    <property type="evidence" value="ECO:0007669"/>
    <property type="project" value="TreeGrafter"/>
</dbReference>
<dbReference type="GO" id="GO:0010142">
    <property type="term" value="P:farnesyl diphosphate biosynthetic process, mevalonate pathway"/>
    <property type="evidence" value="ECO:0007669"/>
    <property type="project" value="TreeGrafter"/>
</dbReference>
<evidence type="ECO:0000313" key="7">
    <source>
        <dbReference type="Proteomes" id="UP001383192"/>
    </source>
</evidence>
<evidence type="ECO:0000256" key="5">
    <source>
        <dbReference type="ARBA" id="ARBA00022840"/>
    </source>
</evidence>
<keyword evidence="2" id="KW-0808">Transferase</keyword>
<dbReference type="InterPro" id="IPR035102">
    <property type="entry name" value="Phosphomevalonate_kinase"/>
</dbReference>
<protein>
    <recommendedName>
        <fullName evidence="8">HNH nuclease domain-containing protein</fullName>
    </recommendedName>
</protein>
<comment type="pathway">
    <text evidence="1">Isoprenoid biosynthesis; isopentenyl diphosphate biosynthesis via mevalonate pathway.</text>
</comment>
<name>A0AAW0AS54_9AGAR</name>
<evidence type="ECO:0000256" key="4">
    <source>
        <dbReference type="ARBA" id="ARBA00022777"/>
    </source>
</evidence>